<dbReference type="OrthoDB" id="1723386at2759"/>
<dbReference type="PANTHER" id="PTHR10997:SF8">
    <property type="entry name" value="EXPORTIN-2"/>
    <property type="match status" value="1"/>
</dbReference>
<dbReference type="PANTHER" id="PTHR10997">
    <property type="entry name" value="IMPORTIN-7, 8, 11"/>
    <property type="match status" value="1"/>
</dbReference>
<accession>A0A835HQK1</accession>
<dbReference type="GO" id="GO:0006611">
    <property type="term" value="P:protein export from nucleus"/>
    <property type="evidence" value="ECO:0007669"/>
    <property type="project" value="TreeGrafter"/>
</dbReference>
<dbReference type="GO" id="GO:0006606">
    <property type="term" value="P:protein import into nucleus"/>
    <property type="evidence" value="ECO:0007669"/>
    <property type="project" value="TreeGrafter"/>
</dbReference>
<name>A0A835HQK1_9MAGN</name>
<evidence type="ECO:0000313" key="2">
    <source>
        <dbReference type="EMBL" id="KAF9603945.1"/>
    </source>
</evidence>
<organism evidence="2 3">
    <name type="scientific">Coptis chinensis</name>
    <dbReference type="NCBI Taxonomy" id="261450"/>
    <lineage>
        <taxon>Eukaryota</taxon>
        <taxon>Viridiplantae</taxon>
        <taxon>Streptophyta</taxon>
        <taxon>Embryophyta</taxon>
        <taxon>Tracheophyta</taxon>
        <taxon>Spermatophyta</taxon>
        <taxon>Magnoliopsida</taxon>
        <taxon>Ranunculales</taxon>
        <taxon>Ranunculaceae</taxon>
        <taxon>Coptidoideae</taxon>
        <taxon>Coptis</taxon>
    </lineage>
</organism>
<proteinExistence type="predicted"/>
<dbReference type="EMBL" id="JADFTS010000006">
    <property type="protein sequence ID" value="KAF9603945.1"/>
    <property type="molecule type" value="Genomic_DNA"/>
</dbReference>
<evidence type="ECO:0000313" key="3">
    <source>
        <dbReference type="Proteomes" id="UP000631114"/>
    </source>
</evidence>
<dbReference type="Pfam" id="PF08506">
    <property type="entry name" value="Cse1"/>
    <property type="match status" value="1"/>
</dbReference>
<feature type="domain" description="Exportin-2 central" evidence="1">
    <location>
        <begin position="315"/>
        <end position="429"/>
    </location>
</feature>
<gene>
    <name evidence="2" type="ORF">IFM89_039165</name>
</gene>
<dbReference type="GO" id="GO:0005049">
    <property type="term" value="F:nuclear export signal receptor activity"/>
    <property type="evidence" value="ECO:0007669"/>
    <property type="project" value="TreeGrafter"/>
</dbReference>
<comment type="caution">
    <text evidence="2">The sequence shown here is derived from an EMBL/GenBank/DDBJ whole genome shotgun (WGS) entry which is preliminary data.</text>
</comment>
<protein>
    <recommendedName>
        <fullName evidence="1">Exportin-2 central domain-containing protein</fullName>
    </recommendedName>
</protein>
<dbReference type="InterPro" id="IPR011989">
    <property type="entry name" value="ARM-like"/>
</dbReference>
<dbReference type="GO" id="GO:0005829">
    <property type="term" value="C:cytosol"/>
    <property type="evidence" value="ECO:0007669"/>
    <property type="project" value="TreeGrafter"/>
</dbReference>
<dbReference type="SUPFAM" id="SSF48371">
    <property type="entry name" value="ARM repeat"/>
    <property type="match status" value="1"/>
</dbReference>
<reference evidence="2 3" key="1">
    <citation type="submission" date="2020-10" db="EMBL/GenBank/DDBJ databases">
        <title>The Coptis chinensis genome and diversification of protoberbering-type alkaloids.</title>
        <authorList>
            <person name="Wang B."/>
            <person name="Shu S."/>
            <person name="Song C."/>
            <person name="Liu Y."/>
        </authorList>
    </citation>
    <scope>NUCLEOTIDE SEQUENCE [LARGE SCALE GENOMIC DNA]</scope>
    <source>
        <strain evidence="2">HL-2020</strain>
        <tissue evidence="2">Leaf</tissue>
    </source>
</reference>
<keyword evidence="3" id="KW-1185">Reference proteome</keyword>
<dbReference type="GO" id="GO:0005635">
    <property type="term" value="C:nuclear envelope"/>
    <property type="evidence" value="ECO:0007669"/>
    <property type="project" value="TreeGrafter"/>
</dbReference>
<dbReference type="AlphaFoldDB" id="A0A835HQK1"/>
<sequence>MFVLEDITRCAWTKSHTIPLHSLRNLPAFGSFLSGDICFVSKTGIEDSNLLDPVKVLLHYEDVVWFYDVKSQELRRIGNLSKGRKLSKLCFFHSNSLLLPPKNAYAYKSLDMWPYKLAEMGRFFMADILIFMAFVRQFFNPGFPVIPWRAIMEELVGFGATVHTCSRHETELNQLLHEWSQFGYKVTGSVCGDKLVQYLLERRTTNTVKQSILWFHHPRERLIPVPNCLLSPLGLPLCPVVGLMPLKPVRDDSKIDEEMEEIEKEGVVSIGPLEIAAGGARLQRKQEITPILSRNNRRGISLGQLEIVSAVRSHPNVRLRDEDKELFEMNYVEFIRRDIEGSDLNTRRRIACELLKGVATNYKDQVTAMVGVQIKNVLAAFATNPASKWKEKDCAIYLVVTLARKKAGWSSVSIELIDVGNFFSSVIVHQRSFLVLDPSREESKSFLQYNPLRTVGGSHASISCKKLMKERF</sequence>
<dbReference type="InterPro" id="IPR013713">
    <property type="entry name" value="XPO2_central"/>
</dbReference>
<evidence type="ECO:0000259" key="1">
    <source>
        <dbReference type="Pfam" id="PF08506"/>
    </source>
</evidence>
<dbReference type="Gene3D" id="1.25.10.10">
    <property type="entry name" value="Leucine-rich Repeat Variant"/>
    <property type="match status" value="1"/>
</dbReference>
<dbReference type="InterPro" id="IPR016024">
    <property type="entry name" value="ARM-type_fold"/>
</dbReference>
<dbReference type="Proteomes" id="UP000631114">
    <property type="component" value="Unassembled WGS sequence"/>
</dbReference>